<evidence type="ECO:0000313" key="4">
    <source>
        <dbReference type="EMBL" id="MBL0707259.1"/>
    </source>
</evidence>
<dbReference type="EMBL" id="JAERRC010000046">
    <property type="protein sequence ID" value="MBL0707259.1"/>
    <property type="molecule type" value="Genomic_DNA"/>
</dbReference>
<dbReference type="SUPFAM" id="SSF56317">
    <property type="entry name" value="Carbon-nitrogen hydrolase"/>
    <property type="match status" value="1"/>
</dbReference>
<gene>
    <name evidence="4" type="ORF">JJE72_17330</name>
</gene>
<feature type="region of interest" description="Disordered" evidence="2">
    <location>
        <begin position="8"/>
        <end position="36"/>
    </location>
</feature>
<dbReference type="InterPro" id="IPR003010">
    <property type="entry name" value="C-N_Hydrolase"/>
</dbReference>
<dbReference type="InterPro" id="IPR036526">
    <property type="entry name" value="C-N_Hydrolase_sf"/>
</dbReference>
<accession>A0ABS1K6W9</accession>
<dbReference type="Proteomes" id="UP000639051">
    <property type="component" value="Unassembled WGS sequence"/>
</dbReference>
<sequence length="380" mass="40109">MHEILALKPPVSWARTDTDAAGGPSATGTPGAAPARRAPLRVALVQHRWHEDPAATEAELEDGIRRAASHGAKIVFLPELTLSRYPADTLPDYTPSSIAEDLETGPTLAFARRAAATHGVVVHASLYRKAAPGAAGQADGLGYNTAILVSSSGELLAVTDKLHIPVTEGYYEDKFFRPGPESGPAYPVHAPAELGGARLGLPTCWDEWFPELARAYSLQGAEILAYPTAIGSEPGHPDFDTEPLWRQVIVGNGIANGTFMVVPNRWGSEGLVTFYGSSFISDPYGRILARAPREGSAVLVADLDLDARRDWLTLFPFLTTRRPDTYAALTAPVDRAHPFGSPEPATRPGGTHDGGESPASSVSPDAVGTAAGNQLQGAVA</sequence>
<dbReference type="InterPro" id="IPR050345">
    <property type="entry name" value="Aliph_Amidase/BUP"/>
</dbReference>
<feature type="region of interest" description="Disordered" evidence="2">
    <location>
        <begin position="331"/>
        <end position="380"/>
    </location>
</feature>
<dbReference type="PANTHER" id="PTHR43674">
    <property type="entry name" value="NITRILASE C965.09-RELATED"/>
    <property type="match status" value="1"/>
</dbReference>
<reference evidence="4 5" key="1">
    <citation type="submission" date="2021-01" db="EMBL/GenBank/DDBJ databases">
        <title>Genome public.</title>
        <authorList>
            <person name="Liu C."/>
            <person name="Sun Q."/>
        </authorList>
    </citation>
    <scope>NUCLEOTIDE SEQUENCE [LARGE SCALE GENOMIC DNA]</scope>
    <source>
        <strain evidence="4 5">JC656</strain>
    </source>
</reference>
<feature type="domain" description="CN hydrolase" evidence="3">
    <location>
        <begin position="40"/>
        <end position="305"/>
    </location>
</feature>
<keyword evidence="1 4" id="KW-0378">Hydrolase</keyword>
<dbReference type="RefSeq" id="WP_189693704.1">
    <property type="nucleotide sequence ID" value="NZ_BNCM01000006.1"/>
</dbReference>
<comment type="caution">
    <text evidence="4">The sequence shown here is derived from an EMBL/GenBank/DDBJ whole genome shotgun (WGS) entry which is preliminary data.</text>
</comment>
<dbReference type="PANTHER" id="PTHR43674:SF2">
    <property type="entry name" value="BETA-UREIDOPROPIONASE"/>
    <property type="match status" value="1"/>
</dbReference>
<keyword evidence="5" id="KW-1185">Reference proteome</keyword>
<protein>
    <submittedName>
        <fullName evidence="4">Hydrolase</fullName>
    </submittedName>
</protein>
<evidence type="ECO:0000256" key="1">
    <source>
        <dbReference type="ARBA" id="ARBA00022801"/>
    </source>
</evidence>
<dbReference type="GO" id="GO:0016787">
    <property type="term" value="F:hydrolase activity"/>
    <property type="evidence" value="ECO:0007669"/>
    <property type="project" value="UniProtKB-KW"/>
</dbReference>
<dbReference type="PROSITE" id="PS50263">
    <property type="entry name" value="CN_HYDROLASE"/>
    <property type="match status" value="1"/>
</dbReference>
<evidence type="ECO:0000259" key="3">
    <source>
        <dbReference type="PROSITE" id="PS50263"/>
    </source>
</evidence>
<proteinExistence type="predicted"/>
<evidence type="ECO:0000313" key="5">
    <source>
        <dbReference type="Proteomes" id="UP000639051"/>
    </source>
</evidence>
<name>A0ABS1K6W9_9MICC</name>
<organism evidence="4 5">
    <name type="scientific">Sinomonas cellulolyticus</name>
    <dbReference type="NCBI Taxonomy" id="2801916"/>
    <lineage>
        <taxon>Bacteria</taxon>
        <taxon>Bacillati</taxon>
        <taxon>Actinomycetota</taxon>
        <taxon>Actinomycetes</taxon>
        <taxon>Micrococcales</taxon>
        <taxon>Micrococcaceae</taxon>
        <taxon>Sinomonas</taxon>
    </lineage>
</organism>
<dbReference type="Pfam" id="PF00795">
    <property type="entry name" value="CN_hydrolase"/>
    <property type="match status" value="1"/>
</dbReference>
<dbReference type="Gene3D" id="3.60.110.10">
    <property type="entry name" value="Carbon-nitrogen hydrolase"/>
    <property type="match status" value="1"/>
</dbReference>
<feature type="compositionally biased region" description="Polar residues" evidence="2">
    <location>
        <begin position="371"/>
        <end position="380"/>
    </location>
</feature>
<feature type="compositionally biased region" description="Low complexity" evidence="2">
    <location>
        <begin position="19"/>
        <end position="36"/>
    </location>
</feature>
<evidence type="ECO:0000256" key="2">
    <source>
        <dbReference type="SAM" id="MobiDB-lite"/>
    </source>
</evidence>